<protein>
    <recommendedName>
        <fullName evidence="10">Cyclin N-terminal domain-containing protein</fullName>
    </recommendedName>
</protein>
<accession>A0ABR4D8A7</accession>
<evidence type="ECO:0000256" key="5">
    <source>
        <dbReference type="SAM" id="MobiDB-lite"/>
    </source>
</evidence>
<evidence type="ECO:0000259" key="7">
    <source>
        <dbReference type="SMART" id="SM01332"/>
    </source>
</evidence>
<evidence type="ECO:0008006" key="10">
    <source>
        <dbReference type="Google" id="ProtNLM"/>
    </source>
</evidence>
<evidence type="ECO:0000256" key="4">
    <source>
        <dbReference type="RuleBase" id="RU000383"/>
    </source>
</evidence>
<organism evidence="8 9">
    <name type="scientific">Remersonia thermophila</name>
    <dbReference type="NCBI Taxonomy" id="72144"/>
    <lineage>
        <taxon>Eukaryota</taxon>
        <taxon>Fungi</taxon>
        <taxon>Dikarya</taxon>
        <taxon>Ascomycota</taxon>
        <taxon>Pezizomycotina</taxon>
        <taxon>Sordariomycetes</taxon>
        <taxon>Sordariomycetidae</taxon>
        <taxon>Sordariales</taxon>
        <taxon>Sordariales incertae sedis</taxon>
        <taxon>Remersonia</taxon>
    </lineage>
</organism>
<dbReference type="GeneID" id="98126886"/>
<feature type="compositionally biased region" description="Acidic residues" evidence="5">
    <location>
        <begin position="304"/>
        <end position="321"/>
    </location>
</feature>
<keyword evidence="2 4" id="KW-0195">Cyclin</keyword>
<gene>
    <name evidence="8" type="ORF">VTJ83DRAFT_5621</name>
</gene>
<comment type="caution">
    <text evidence="8">The sequence shown here is derived from an EMBL/GenBank/DDBJ whole genome shotgun (WGS) entry which is preliminary data.</text>
</comment>
<sequence length="676" mass="74906">MDSKPQRPARAIPAAHGDENNIIVSRQATHNRQKSTGAALKAMPAASAALNAPPKRTAFADVSNTTRGRAGTTSGKPVKKEVGDIRPKPSATAVTREGQTEIKKTGANQGRPRASTQTKSVAPAAKPRPGATAQGPGVSQRAALGQQNAAASLAQPALRNVVPKKGTFVHHDRETSRLSGYPEAPSPADDIAILVKKPAPAKNPRHTKSQPVLRVEQKHVQKPQTKPEVYPDIVEVVSEGDINDNATEAAYEDAVEHQMSSDARDAMGEAMMPLEKSNLRSSKHELEDALRHIGSSQPEPPAQFEEELWDEEEEQDLYEEQEYTTAHSIRSHGDNTTSSQTALFAPAVTADVRMELEMAKAYVEQHQSIEEVEEEAWDVSMVAEYGDEIFSYMRELEMRMCPNAYYMDDQTEIQWSMRSVLMDWLVQVHHRFCLLPETLFLTVNCIDRFLSVKVVSLGKLQLVGATALFVAAKYEEINCPSVQEIVYMVDSGYSADEILKAERFMLSMLHFEMGWPGPMSFLRRISKADDYDLDTRTMAKYFLEITIMDERFVSCPPSYLAAGAHCISRLFLGKGGWTPGHVHYSGYTLSQLKPLVQLLFDCCWDPMKHHRAVFEKYTTAKHRNVSGLVEARIAHGCTLESLYAEAAERETPLMPNNHGMAVQAAPSQKSFVSIQA</sequence>
<evidence type="ECO:0000256" key="2">
    <source>
        <dbReference type="ARBA" id="ARBA00023127"/>
    </source>
</evidence>
<dbReference type="EMBL" id="JAZGUE010000005">
    <property type="protein sequence ID" value="KAL2266269.1"/>
    <property type="molecule type" value="Genomic_DNA"/>
</dbReference>
<dbReference type="InterPro" id="IPR004367">
    <property type="entry name" value="Cyclin_C-dom"/>
</dbReference>
<dbReference type="SMART" id="SM01332">
    <property type="entry name" value="Cyclin_C"/>
    <property type="match status" value="1"/>
</dbReference>
<dbReference type="PROSITE" id="PS00292">
    <property type="entry name" value="CYCLINS"/>
    <property type="match status" value="1"/>
</dbReference>
<dbReference type="PANTHER" id="PTHR10177">
    <property type="entry name" value="CYCLINS"/>
    <property type="match status" value="1"/>
</dbReference>
<dbReference type="CDD" id="cd20512">
    <property type="entry name" value="CYCLIN_CLBs_yeast_rpt2"/>
    <property type="match status" value="1"/>
</dbReference>
<feature type="domain" description="Cyclin C-terminal" evidence="7">
    <location>
        <begin position="516"/>
        <end position="631"/>
    </location>
</feature>
<dbReference type="SUPFAM" id="SSF47954">
    <property type="entry name" value="Cyclin-like"/>
    <property type="match status" value="2"/>
</dbReference>
<dbReference type="InterPro" id="IPR013763">
    <property type="entry name" value="Cyclin-like_dom"/>
</dbReference>
<keyword evidence="1" id="KW-0132">Cell division</keyword>
<dbReference type="Gene3D" id="1.10.472.10">
    <property type="entry name" value="Cyclin-like"/>
    <property type="match status" value="2"/>
</dbReference>
<dbReference type="InterPro" id="IPR039361">
    <property type="entry name" value="Cyclin"/>
</dbReference>
<feature type="region of interest" description="Disordered" evidence="5">
    <location>
        <begin position="29"/>
        <end position="151"/>
    </location>
</feature>
<feature type="compositionally biased region" description="Basic and acidic residues" evidence="5">
    <location>
        <begin position="78"/>
        <end position="87"/>
    </location>
</feature>
<dbReference type="CDD" id="cd20568">
    <property type="entry name" value="CYCLIN_CLBs_yeast_rpt1"/>
    <property type="match status" value="1"/>
</dbReference>
<dbReference type="Pfam" id="PF00134">
    <property type="entry name" value="Cyclin_N"/>
    <property type="match status" value="1"/>
</dbReference>
<evidence type="ECO:0000256" key="1">
    <source>
        <dbReference type="ARBA" id="ARBA00022618"/>
    </source>
</evidence>
<feature type="region of interest" description="Disordered" evidence="5">
    <location>
        <begin position="293"/>
        <end position="321"/>
    </location>
</feature>
<evidence type="ECO:0000313" key="8">
    <source>
        <dbReference type="EMBL" id="KAL2266269.1"/>
    </source>
</evidence>
<comment type="similarity">
    <text evidence="4">Belongs to the cyclin family.</text>
</comment>
<proteinExistence type="inferred from homology"/>
<reference evidence="8 9" key="1">
    <citation type="journal article" date="2024" name="Commun. Biol.">
        <title>Comparative genomic analysis of thermophilic fungi reveals convergent evolutionary adaptations and gene losses.</title>
        <authorList>
            <person name="Steindorff A.S."/>
            <person name="Aguilar-Pontes M.V."/>
            <person name="Robinson A.J."/>
            <person name="Andreopoulos B."/>
            <person name="LaButti K."/>
            <person name="Kuo A."/>
            <person name="Mondo S."/>
            <person name="Riley R."/>
            <person name="Otillar R."/>
            <person name="Haridas S."/>
            <person name="Lipzen A."/>
            <person name="Grimwood J."/>
            <person name="Schmutz J."/>
            <person name="Clum A."/>
            <person name="Reid I.D."/>
            <person name="Moisan M.C."/>
            <person name="Butler G."/>
            <person name="Nguyen T.T.M."/>
            <person name="Dewar K."/>
            <person name="Conant G."/>
            <person name="Drula E."/>
            <person name="Henrissat B."/>
            <person name="Hansel C."/>
            <person name="Singer S."/>
            <person name="Hutchinson M.I."/>
            <person name="de Vries R.P."/>
            <person name="Natvig D.O."/>
            <person name="Powell A.J."/>
            <person name="Tsang A."/>
            <person name="Grigoriev I.V."/>
        </authorList>
    </citation>
    <scope>NUCLEOTIDE SEQUENCE [LARGE SCALE GENOMIC DNA]</scope>
    <source>
        <strain evidence="8 9">ATCC 22073</strain>
    </source>
</reference>
<dbReference type="InterPro" id="IPR006671">
    <property type="entry name" value="Cyclin_N"/>
</dbReference>
<feature type="compositionally biased region" description="Low complexity" evidence="5">
    <location>
        <begin position="38"/>
        <end position="55"/>
    </location>
</feature>
<dbReference type="RefSeq" id="XP_070864996.1">
    <property type="nucleotide sequence ID" value="XM_071012242.1"/>
</dbReference>
<evidence type="ECO:0000313" key="9">
    <source>
        <dbReference type="Proteomes" id="UP001600064"/>
    </source>
</evidence>
<keyword evidence="3" id="KW-0131">Cell cycle</keyword>
<dbReference type="SMART" id="SM00385">
    <property type="entry name" value="CYCLIN"/>
    <property type="match status" value="2"/>
</dbReference>
<feature type="compositionally biased region" description="Polar residues" evidence="5">
    <location>
        <begin position="62"/>
        <end position="75"/>
    </location>
</feature>
<feature type="domain" description="Cyclin-like" evidence="6">
    <location>
        <begin position="423"/>
        <end position="507"/>
    </location>
</feature>
<dbReference type="InterPro" id="IPR036915">
    <property type="entry name" value="Cyclin-like_sf"/>
</dbReference>
<feature type="domain" description="Cyclin-like" evidence="6">
    <location>
        <begin position="520"/>
        <end position="601"/>
    </location>
</feature>
<dbReference type="InterPro" id="IPR048258">
    <property type="entry name" value="Cyclins_cyclin-box"/>
</dbReference>
<evidence type="ECO:0000256" key="3">
    <source>
        <dbReference type="ARBA" id="ARBA00023306"/>
    </source>
</evidence>
<dbReference type="Proteomes" id="UP001600064">
    <property type="component" value="Unassembled WGS sequence"/>
</dbReference>
<evidence type="ECO:0000259" key="6">
    <source>
        <dbReference type="SMART" id="SM00385"/>
    </source>
</evidence>
<dbReference type="Pfam" id="PF02984">
    <property type="entry name" value="Cyclin_C"/>
    <property type="match status" value="1"/>
</dbReference>
<keyword evidence="9" id="KW-1185">Reference proteome</keyword>
<name>A0ABR4D8A7_9PEZI</name>